<feature type="domain" description="Thioredoxin" evidence="3">
    <location>
        <begin position="166"/>
        <end position="306"/>
    </location>
</feature>
<feature type="transmembrane region" description="Helical" evidence="2">
    <location>
        <begin position="117"/>
        <end position="135"/>
    </location>
</feature>
<proteinExistence type="predicted"/>
<evidence type="ECO:0000313" key="4">
    <source>
        <dbReference type="EMBL" id="MDQ0154539.1"/>
    </source>
</evidence>
<evidence type="ECO:0000256" key="2">
    <source>
        <dbReference type="SAM" id="Phobius"/>
    </source>
</evidence>
<dbReference type="EMBL" id="JAUSTU010000003">
    <property type="protein sequence ID" value="MDQ0154539.1"/>
    <property type="molecule type" value="Genomic_DNA"/>
</dbReference>
<dbReference type="InterPro" id="IPR036249">
    <property type="entry name" value="Thioredoxin-like_sf"/>
</dbReference>
<evidence type="ECO:0000256" key="1">
    <source>
        <dbReference type="ARBA" id="ARBA00023157"/>
    </source>
</evidence>
<evidence type="ECO:0000259" key="3">
    <source>
        <dbReference type="PROSITE" id="PS51352"/>
    </source>
</evidence>
<protein>
    <submittedName>
        <fullName evidence="4">Peroxiredoxin</fullName>
    </submittedName>
</protein>
<keyword evidence="2" id="KW-1133">Transmembrane helix</keyword>
<keyword evidence="2" id="KW-0812">Transmembrane</keyword>
<name>A0ABT9V0R8_9BACL</name>
<comment type="caution">
    <text evidence="4">The sequence shown here is derived from an EMBL/GenBank/DDBJ whole genome shotgun (WGS) entry which is preliminary data.</text>
</comment>
<keyword evidence="5" id="KW-1185">Reference proteome</keyword>
<reference evidence="4 5" key="1">
    <citation type="submission" date="2023-07" db="EMBL/GenBank/DDBJ databases">
        <title>Genomic Encyclopedia of Type Strains, Phase IV (KMG-IV): sequencing the most valuable type-strain genomes for metagenomic binning, comparative biology and taxonomic classification.</title>
        <authorList>
            <person name="Goeker M."/>
        </authorList>
    </citation>
    <scope>NUCLEOTIDE SEQUENCE [LARGE SCALE GENOMIC DNA]</scope>
    <source>
        <strain evidence="4 5">DSM 23948</strain>
    </source>
</reference>
<evidence type="ECO:0000313" key="5">
    <source>
        <dbReference type="Proteomes" id="UP001231362"/>
    </source>
</evidence>
<dbReference type="CDD" id="cd02966">
    <property type="entry name" value="TlpA_like_family"/>
    <property type="match status" value="1"/>
</dbReference>
<dbReference type="PANTHER" id="PTHR42852:SF1">
    <property type="entry name" value="THIOREDOXIN-LIKE PROTEIN YNEN"/>
    <property type="match status" value="1"/>
</dbReference>
<feature type="transmembrane region" description="Helical" evidence="2">
    <location>
        <begin position="79"/>
        <end position="96"/>
    </location>
</feature>
<keyword evidence="2" id="KW-0472">Membrane</keyword>
<dbReference type="RefSeq" id="WP_307149145.1">
    <property type="nucleotide sequence ID" value="NZ_JAUSTU010000003.1"/>
</dbReference>
<organism evidence="4 5">
    <name type="scientific">Anoxybacillus andreesenii</name>
    <dbReference type="NCBI Taxonomy" id="1325932"/>
    <lineage>
        <taxon>Bacteria</taxon>
        <taxon>Bacillati</taxon>
        <taxon>Bacillota</taxon>
        <taxon>Bacilli</taxon>
        <taxon>Bacillales</taxon>
        <taxon>Anoxybacillaceae</taxon>
        <taxon>Anoxybacillus</taxon>
    </lineage>
</organism>
<sequence length="306" mass="35010">MTYITIGKITIPAVWLAAVIGIFTIALLYRLISRKRIGDWYWNSFIFYLLTWKLTYIPLNFSLFLDTPLSIVYFNGGRIGHILGLVVVSLYLLLYVRKKYGFSFTNKAQIFILIKKMIPIAILLLAIGIVIVNFVNAQKEAKDAVMQEQIEKNPSKEEPKKSELVVKEGHPAVDFTMTTLAGGSVKLSDYKGKKVILNFWATWCPPCKAEMPHMQNFYENRQDEEVEILAVNLTHMDNGYDEIERFVEEYGLSFPVLLDKNGKLSAKYKAFTIPTTYFIDSNGIISKKIVGPIDKRMIENILNELD</sequence>
<dbReference type="InterPro" id="IPR017937">
    <property type="entry name" value="Thioredoxin_CS"/>
</dbReference>
<dbReference type="PROSITE" id="PS00194">
    <property type="entry name" value="THIOREDOXIN_1"/>
    <property type="match status" value="1"/>
</dbReference>
<feature type="transmembrane region" description="Helical" evidence="2">
    <location>
        <begin position="6"/>
        <end position="28"/>
    </location>
</feature>
<dbReference type="InterPro" id="IPR050553">
    <property type="entry name" value="Thioredoxin_ResA/DsbE_sf"/>
</dbReference>
<dbReference type="SUPFAM" id="SSF52833">
    <property type="entry name" value="Thioredoxin-like"/>
    <property type="match status" value="1"/>
</dbReference>
<gene>
    <name evidence="4" type="ORF">J2S07_000843</name>
</gene>
<dbReference type="InterPro" id="IPR000866">
    <property type="entry name" value="AhpC/TSA"/>
</dbReference>
<dbReference type="Pfam" id="PF00578">
    <property type="entry name" value="AhpC-TSA"/>
    <property type="match status" value="1"/>
</dbReference>
<keyword evidence="1" id="KW-1015">Disulfide bond</keyword>
<dbReference type="Proteomes" id="UP001231362">
    <property type="component" value="Unassembled WGS sequence"/>
</dbReference>
<feature type="transmembrane region" description="Helical" evidence="2">
    <location>
        <begin position="40"/>
        <end position="59"/>
    </location>
</feature>
<dbReference type="PROSITE" id="PS51352">
    <property type="entry name" value="THIOREDOXIN_2"/>
    <property type="match status" value="1"/>
</dbReference>
<dbReference type="Gene3D" id="3.40.30.10">
    <property type="entry name" value="Glutaredoxin"/>
    <property type="match status" value="1"/>
</dbReference>
<dbReference type="PANTHER" id="PTHR42852">
    <property type="entry name" value="THIOL:DISULFIDE INTERCHANGE PROTEIN DSBE"/>
    <property type="match status" value="1"/>
</dbReference>
<dbReference type="InterPro" id="IPR013766">
    <property type="entry name" value="Thioredoxin_domain"/>
</dbReference>
<accession>A0ABT9V0R8</accession>